<evidence type="ECO:0000313" key="1">
    <source>
        <dbReference type="EMBL" id="WRS40607.1"/>
    </source>
</evidence>
<proteinExistence type="predicted"/>
<gene>
    <name evidence="1" type="ORF">VA613_06935</name>
</gene>
<evidence type="ECO:0000313" key="2">
    <source>
        <dbReference type="Proteomes" id="UP001334732"/>
    </source>
</evidence>
<name>A0ABZ1CMI1_9PROT</name>
<organism evidence="1 2">
    <name type="scientific">Thiobacillus sedimenti</name>
    <dbReference type="NCBI Taxonomy" id="3110231"/>
    <lineage>
        <taxon>Bacteria</taxon>
        <taxon>Pseudomonadati</taxon>
        <taxon>Pseudomonadota</taxon>
        <taxon>Betaproteobacteria</taxon>
        <taxon>Nitrosomonadales</taxon>
        <taxon>Thiobacillaceae</taxon>
        <taxon>Thiobacillus</taxon>
    </lineage>
</organism>
<keyword evidence="2" id="KW-1185">Reference proteome</keyword>
<dbReference type="InterPro" id="IPR053842">
    <property type="entry name" value="NikA-like"/>
</dbReference>
<protein>
    <submittedName>
        <fullName evidence="1">Ribbon-helix-helix protein, CopG family</fullName>
    </submittedName>
</protein>
<dbReference type="RefSeq" id="WP_324781134.1">
    <property type="nucleotide sequence ID" value="NZ_CP141769.1"/>
</dbReference>
<sequence length="297" mass="33098">MTRTSKPITVHVTAKEKRHIARMAKDAGTSLEDFIRRAATSYTPIPPDEAAILERMTDLLNQSTARADAAIDDALACVDASNIRICALENRETSGPHEHKLVLKVNLPAGMDPAVAESLKPRIEQTLELLTLAKQSAAIEHADRIARLLLGKIEPNTGLVEARLARLNTVREILEQGEWLTAEQLNALQPNPPTQRNQPASDWKHRGLIFAVNHGGQDYFARYQFDEAYQPLPIIREILREFGTVADTWEIAAWFQFPNGWISRPGTAGEPMAPKDALDQRDALLHAVSERHKNYVA</sequence>
<accession>A0ABZ1CMI1</accession>
<dbReference type="Pfam" id="PF21983">
    <property type="entry name" value="NikA-like"/>
    <property type="match status" value="1"/>
</dbReference>
<dbReference type="Proteomes" id="UP001334732">
    <property type="component" value="Chromosome"/>
</dbReference>
<reference evidence="1 2" key="1">
    <citation type="submission" date="2023-12" db="EMBL/GenBank/DDBJ databases">
        <title>Thiobacillus sedimentum sp. nov., a chemolithoautotrophic sulfur-oxidizing bacterium isolated from freshwater sediment.</title>
        <authorList>
            <person name="Luo J."/>
            <person name="Dai C."/>
        </authorList>
    </citation>
    <scope>NUCLEOTIDE SEQUENCE [LARGE SCALE GENOMIC DNA]</scope>
    <source>
        <strain evidence="1 2">SCUT-2</strain>
    </source>
</reference>
<dbReference type="EMBL" id="CP141769">
    <property type="protein sequence ID" value="WRS40607.1"/>
    <property type="molecule type" value="Genomic_DNA"/>
</dbReference>